<gene>
    <name evidence="1" type="ORF">T01_7173</name>
</gene>
<dbReference type="AlphaFoldDB" id="A0A0V0Z2Y1"/>
<keyword evidence="2" id="KW-1185">Reference proteome</keyword>
<evidence type="ECO:0000313" key="1">
    <source>
        <dbReference type="EMBL" id="KRY06747.1"/>
    </source>
</evidence>
<reference evidence="1 2" key="1">
    <citation type="submission" date="2015-01" db="EMBL/GenBank/DDBJ databases">
        <title>Evolution of Trichinella species and genotypes.</title>
        <authorList>
            <person name="Korhonen P.K."/>
            <person name="Edoardo P."/>
            <person name="Giuseppe L.R."/>
            <person name="Gasser R.B."/>
        </authorList>
    </citation>
    <scope>NUCLEOTIDE SEQUENCE [LARGE SCALE GENOMIC DNA]</scope>
    <source>
        <strain evidence="1">ISS3</strain>
    </source>
</reference>
<name>A0A0V0Z2Y1_TRISP</name>
<dbReference type="Proteomes" id="UP000054776">
    <property type="component" value="Unassembled WGS sequence"/>
</dbReference>
<proteinExistence type="predicted"/>
<organism evidence="1 2">
    <name type="scientific">Trichinella spiralis</name>
    <name type="common">Trichina worm</name>
    <dbReference type="NCBI Taxonomy" id="6334"/>
    <lineage>
        <taxon>Eukaryota</taxon>
        <taxon>Metazoa</taxon>
        <taxon>Ecdysozoa</taxon>
        <taxon>Nematoda</taxon>
        <taxon>Enoplea</taxon>
        <taxon>Dorylaimia</taxon>
        <taxon>Trichinellida</taxon>
        <taxon>Trichinellidae</taxon>
        <taxon>Trichinella</taxon>
    </lineage>
</organism>
<evidence type="ECO:0000313" key="2">
    <source>
        <dbReference type="Proteomes" id="UP000054776"/>
    </source>
</evidence>
<comment type="caution">
    <text evidence="1">The sequence shown here is derived from an EMBL/GenBank/DDBJ whole genome shotgun (WGS) entry which is preliminary data.</text>
</comment>
<sequence>MKENRLAQNNEILHKTWQFNEYLIIMSKNFPIPKCNHRRSASTEFQMGCFPVTY</sequence>
<accession>A0A0V0Z2Y1</accession>
<dbReference type="EMBL" id="JYDH01003003">
    <property type="protein sequence ID" value="KRY06747.1"/>
    <property type="molecule type" value="Genomic_DNA"/>
</dbReference>
<protein>
    <submittedName>
        <fullName evidence="1">Uncharacterized protein</fullName>
    </submittedName>
</protein>
<dbReference type="InParanoid" id="A0A0V0Z2Y1"/>